<keyword evidence="2" id="KW-1185">Reference proteome</keyword>
<proteinExistence type="predicted"/>
<dbReference type="EMBL" id="CP045904">
    <property type="protein sequence ID" value="QQP35831.1"/>
    <property type="molecule type" value="Genomic_DNA"/>
</dbReference>
<name>A0A7T8JVM7_CALRO</name>
<dbReference type="AlphaFoldDB" id="A0A7T8JVM7"/>
<sequence>LTHIYRENKFWASFRSSSVPGDLKLFEDTVNEILEFHEDGFCPLCSNKPIFYDLESAIAHVGSQEHLSAKEAYVMSGAE</sequence>
<reference evidence="2" key="1">
    <citation type="submission" date="2021-01" db="EMBL/GenBank/DDBJ databases">
        <title>Caligus Genome Assembly.</title>
        <authorList>
            <person name="Gallardo-Escarate C."/>
        </authorList>
    </citation>
    <scope>NUCLEOTIDE SEQUENCE [LARGE SCALE GENOMIC DNA]</scope>
</reference>
<evidence type="ECO:0000313" key="2">
    <source>
        <dbReference type="Proteomes" id="UP000595437"/>
    </source>
</evidence>
<protein>
    <submittedName>
        <fullName evidence="1">Uncharacterized protein</fullName>
    </submittedName>
</protein>
<gene>
    <name evidence="1" type="ORF">FKW44_020746</name>
</gene>
<evidence type="ECO:0000313" key="1">
    <source>
        <dbReference type="EMBL" id="QQP35831.1"/>
    </source>
</evidence>
<accession>A0A7T8JVM7</accession>
<feature type="non-terminal residue" evidence="1">
    <location>
        <position position="1"/>
    </location>
</feature>
<dbReference type="Proteomes" id="UP000595437">
    <property type="component" value="Chromosome 15"/>
</dbReference>
<organism evidence="1 2">
    <name type="scientific">Caligus rogercresseyi</name>
    <name type="common">Sea louse</name>
    <dbReference type="NCBI Taxonomy" id="217165"/>
    <lineage>
        <taxon>Eukaryota</taxon>
        <taxon>Metazoa</taxon>
        <taxon>Ecdysozoa</taxon>
        <taxon>Arthropoda</taxon>
        <taxon>Crustacea</taxon>
        <taxon>Multicrustacea</taxon>
        <taxon>Hexanauplia</taxon>
        <taxon>Copepoda</taxon>
        <taxon>Siphonostomatoida</taxon>
        <taxon>Caligidae</taxon>
        <taxon>Caligus</taxon>
    </lineage>
</organism>